<comment type="caution">
    <text evidence="2">The sequence shown here is derived from an EMBL/GenBank/DDBJ whole genome shotgun (WGS) entry which is preliminary data.</text>
</comment>
<evidence type="ECO:0008006" key="4">
    <source>
        <dbReference type="Google" id="ProtNLM"/>
    </source>
</evidence>
<name>A0A7X2GZ26_9NEIS</name>
<protein>
    <recommendedName>
        <fullName evidence="4">Phage portal protein</fullName>
    </recommendedName>
</protein>
<dbReference type="AlphaFoldDB" id="A0A7X2GZ26"/>
<organism evidence="2 3">
    <name type="scientific">Neisseria brasiliensis</name>
    <dbReference type="NCBI Taxonomy" id="2666100"/>
    <lineage>
        <taxon>Bacteria</taxon>
        <taxon>Pseudomonadati</taxon>
        <taxon>Pseudomonadota</taxon>
        <taxon>Betaproteobacteria</taxon>
        <taxon>Neisseriales</taxon>
        <taxon>Neisseriaceae</taxon>
        <taxon>Neisseria</taxon>
    </lineage>
</organism>
<proteinExistence type="predicted"/>
<reference evidence="2" key="1">
    <citation type="journal article" name="Emerg. Infect. Dis.">
        <title>Two cases of a newly characterized neisseria species.</title>
        <authorList>
            <person name="Mustapha M."/>
            <person name="Lemos A.P.S."/>
            <person name="Harrison L.H."/>
            <person name="Vantyne D."/>
            <person name="Sacchi C.T."/>
        </authorList>
    </citation>
    <scope>NUCLEOTIDE SEQUENCE</scope>
    <source>
        <strain evidence="2">N.95.16</strain>
    </source>
</reference>
<evidence type="ECO:0000313" key="2">
    <source>
        <dbReference type="EMBL" id="MRN38600.1"/>
    </source>
</evidence>
<dbReference type="RefSeq" id="WP_095502969.1">
    <property type="nucleotide sequence ID" value="NZ_WJXO01000001.1"/>
</dbReference>
<gene>
    <name evidence="2" type="ORF">GJU80_08965</name>
</gene>
<evidence type="ECO:0000256" key="1">
    <source>
        <dbReference type="SAM" id="MobiDB-lite"/>
    </source>
</evidence>
<dbReference type="Proteomes" id="UP000486297">
    <property type="component" value="Unassembled WGS sequence"/>
</dbReference>
<accession>A0A7X2GZ26</accession>
<keyword evidence="3" id="KW-1185">Reference proteome</keyword>
<dbReference type="EMBL" id="WJXO01000001">
    <property type="protein sequence ID" value="MRN38600.1"/>
    <property type="molecule type" value="Genomic_DNA"/>
</dbReference>
<sequence length="507" mass="55439">MGLMGKLGAPFRGLWAAKSTDRVSAPENSVPSKLVKAQQSRARYFSKSSAGSGDALTKTERRLINTDITTYRSGSDTDTVIRDFSIASPDLSASLNAYIRTAVTGNYVSVAKNLDGTFNADATMALQSILTRFDVLNNYGEGFSNTPSIRALAESLAREFRLYGAAAVELVLDKQKNPIRLQPVSVSTLKFELDKSGQIFPTQEIDNTKVSLDIPTFFYRSIDQDLLTPYALSPMEAALQPVLFMQEFMNDLRRVVKRALFPRLNVKLNSAEILAAMPPQYRETPEKTNEYLSSVVADVADHVNGLSPEDAMVYLDTLEIDYLSRGNVSLNTEIDVLQSLINGKASTGSKTMPSILGQGSSSNNIASTETLLFMKSAEGVQFALNDLFSQALTLAVRILGYDVFVEFTFERIDLRPESELEAFRSMKQSRVLELLSLGMYSDAQASLELIGKIPDPNAPKLSGTMFKYGSTDTSNPYSGTSQGTLNQNLNSDQPTNAKSQNGGKKGN</sequence>
<evidence type="ECO:0000313" key="3">
    <source>
        <dbReference type="Proteomes" id="UP000486297"/>
    </source>
</evidence>
<feature type="region of interest" description="Disordered" evidence="1">
    <location>
        <begin position="472"/>
        <end position="507"/>
    </location>
</feature>